<comment type="subcellular location">
    <subcellularLocation>
        <location evidence="1">Cytoplasm</location>
    </subcellularLocation>
</comment>
<dbReference type="AlphaFoldDB" id="A0A183FCF7"/>
<keyword evidence="2" id="KW-0963">Cytoplasm</keyword>
<dbReference type="EMBL" id="UZAH01017125">
    <property type="protein sequence ID" value="VDO46401.1"/>
    <property type="molecule type" value="Genomic_DNA"/>
</dbReference>
<evidence type="ECO:0000256" key="2">
    <source>
        <dbReference type="ARBA" id="ARBA00022490"/>
    </source>
</evidence>
<dbReference type="PANTHER" id="PTHR18916:SF85">
    <property type="entry name" value="TUBULIN-FOLDING COFACTOR B"/>
    <property type="match status" value="1"/>
</dbReference>
<evidence type="ECO:0000313" key="5">
    <source>
        <dbReference type="Proteomes" id="UP000050761"/>
    </source>
</evidence>
<name>A0A183FCF7_HELPZ</name>
<dbReference type="GO" id="GO:0031122">
    <property type="term" value="P:cytoplasmic microtubule organization"/>
    <property type="evidence" value="ECO:0007669"/>
    <property type="project" value="TreeGrafter"/>
</dbReference>
<dbReference type="GO" id="GO:0005938">
    <property type="term" value="C:cell cortex"/>
    <property type="evidence" value="ECO:0007669"/>
    <property type="project" value="TreeGrafter"/>
</dbReference>
<evidence type="ECO:0000256" key="1">
    <source>
        <dbReference type="ARBA" id="ARBA00004496"/>
    </source>
</evidence>
<dbReference type="GO" id="GO:0035371">
    <property type="term" value="C:microtubule plus-end"/>
    <property type="evidence" value="ECO:0007669"/>
    <property type="project" value="TreeGrafter"/>
</dbReference>
<dbReference type="SUPFAM" id="SSF74924">
    <property type="entry name" value="Cap-Gly domain"/>
    <property type="match status" value="1"/>
</dbReference>
<gene>
    <name evidence="4" type="ORF">HPBE_LOCUS3850</name>
</gene>
<reference evidence="6" key="2">
    <citation type="submission" date="2019-09" db="UniProtKB">
        <authorList>
            <consortium name="WormBaseParasite"/>
        </authorList>
    </citation>
    <scope>IDENTIFICATION</scope>
</reference>
<protein>
    <submittedName>
        <fullName evidence="6">CAP-Gly domain-containing protein</fullName>
    </submittedName>
</protein>
<sequence length="57" mass="6197">MSRRGVVSFNGKTKFKGGIWISVTYDEPVGKNDGAVAGARYEILQSSSTFSSRPVEK</sequence>
<evidence type="ECO:0000313" key="4">
    <source>
        <dbReference type="EMBL" id="VDO46401.1"/>
    </source>
</evidence>
<dbReference type="PROSITE" id="PS50245">
    <property type="entry name" value="CAP_GLY_2"/>
    <property type="match status" value="1"/>
</dbReference>
<accession>A0A183FCF7</accession>
<dbReference type="WBParaSite" id="HPBE_0000384901-mRNA-1">
    <property type="protein sequence ID" value="HPBE_0000384901-mRNA-1"/>
    <property type="gene ID" value="HPBE_0000384901"/>
</dbReference>
<accession>A0A3P7VEY6</accession>
<evidence type="ECO:0000259" key="3">
    <source>
        <dbReference type="PROSITE" id="PS50245"/>
    </source>
</evidence>
<dbReference type="GO" id="GO:0005634">
    <property type="term" value="C:nucleus"/>
    <property type="evidence" value="ECO:0007669"/>
    <property type="project" value="TreeGrafter"/>
</dbReference>
<dbReference type="OrthoDB" id="5295208at2759"/>
<evidence type="ECO:0000313" key="6">
    <source>
        <dbReference type="WBParaSite" id="HPBE_0000384901-mRNA-1"/>
    </source>
</evidence>
<dbReference type="Pfam" id="PF01302">
    <property type="entry name" value="CAP_GLY"/>
    <property type="match status" value="1"/>
</dbReference>
<reference evidence="4 5" key="1">
    <citation type="submission" date="2018-11" db="EMBL/GenBank/DDBJ databases">
        <authorList>
            <consortium name="Pathogen Informatics"/>
        </authorList>
    </citation>
    <scope>NUCLEOTIDE SEQUENCE [LARGE SCALE GENOMIC DNA]</scope>
</reference>
<keyword evidence="5" id="KW-1185">Reference proteome</keyword>
<dbReference type="PANTHER" id="PTHR18916">
    <property type="entry name" value="DYNACTIN 1-RELATED MICROTUBULE-BINDING"/>
    <property type="match status" value="1"/>
</dbReference>
<dbReference type="GO" id="GO:0051010">
    <property type="term" value="F:microtubule plus-end binding"/>
    <property type="evidence" value="ECO:0007669"/>
    <property type="project" value="TreeGrafter"/>
</dbReference>
<proteinExistence type="predicted"/>
<dbReference type="Proteomes" id="UP000050761">
    <property type="component" value="Unassembled WGS sequence"/>
</dbReference>
<feature type="domain" description="CAP-Gly" evidence="3">
    <location>
        <begin position="11"/>
        <end position="41"/>
    </location>
</feature>
<organism evidence="5 6">
    <name type="scientific">Heligmosomoides polygyrus</name>
    <name type="common">Parasitic roundworm</name>
    <dbReference type="NCBI Taxonomy" id="6339"/>
    <lineage>
        <taxon>Eukaryota</taxon>
        <taxon>Metazoa</taxon>
        <taxon>Ecdysozoa</taxon>
        <taxon>Nematoda</taxon>
        <taxon>Chromadorea</taxon>
        <taxon>Rhabditida</taxon>
        <taxon>Rhabditina</taxon>
        <taxon>Rhabditomorpha</taxon>
        <taxon>Strongyloidea</taxon>
        <taxon>Heligmosomidae</taxon>
        <taxon>Heligmosomoides</taxon>
    </lineage>
</organism>
<dbReference type="InterPro" id="IPR036859">
    <property type="entry name" value="CAP-Gly_dom_sf"/>
</dbReference>
<dbReference type="InterPro" id="IPR000938">
    <property type="entry name" value="CAP-Gly_domain"/>
</dbReference>
<dbReference type="Gene3D" id="2.30.30.190">
    <property type="entry name" value="CAP Gly-rich-like domain"/>
    <property type="match status" value="1"/>
</dbReference>